<dbReference type="Pfam" id="PF00795">
    <property type="entry name" value="CN_hydrolase"/>
    <property type="match status" value="1"/>
</dbReference>
<dbReference type="Gene3D" id="3.60.110.10">
    <property type="entry name" value="Carbon-nitrogen hydrolase"/>
    <property type="match status" value="1"/>
</dbReference>
<organism evidence="3 4">
    <name type="scientific">Brevibacterium aurantiacum</name>
    <dbReference type="NCBI Taxonomy" id="273384"/>
    <lineage>
        <taxon>Bacteria</taxon>
        <taxon>Bacillati</taxon>
        <taxon>Actinomycetota</taxon>
        <taxon>Actinomycetes</taxon>
        <taxon>Micrococcales</taxon>
        <taxon>Brevibacteriaceae</taxon>
        <taxon>Brevibacterium</taxon>
    </lineage>
</organism>
<feature type="domain" description="CN hydrolase" evidence="2">
    <location>
        <begin position="4"/>
        <end position="241"/>
    </location>
</feature>
<evidence type="ECO:0000256" key="1">
    <source>
        <dbReference type="ARBA" id="ARBA00010613"/>
    </source>
</evidence>
<name>A0A2H1K728_BREAU</name>
<dbReference type="EMBL" id="FXZB01000026">
    <property type="protein sequence ID" value="SMX95459.1"/>
    <property type="molecule type" value="Genomic_DNA"/>
</dbReference>
<proteinExistence type="inferred from homology"/>
<gene>
    <name evidence="3" type="ORF">BAUR9175_03191</name>
</gene>
<reference evidence="3" key="1">
    <citation type="submission" date="2017-03" db="EMBL/GenBank/DDBJ databases">
        <authorList>
            <person name="Monnet C."/>
        </authorList>
    </citation>
    <scope>NUCLEOTIDE SEQUENCE [LARGE SCALE GENOMIC DNA]</scope>
    <source>
        <strain evidence="3">ATCC 9175</strain>
    </source>
</reference>
<dbReference type="PROSITE" id="PS50263">
    <property type="entry name" value="CN_HYDROLASE"/>
    <property type="match status" value="1"/>
</dbReference>
<sequence>MTDLKIAAAQFSVSSQWEENARTIFPLIEKAEADQVNVLVLPEGVLARFMGEKELIREAAQPLDGPFISELRAATVGRKVTVVVGIHEHFSASQPYNTLVALRDGEIVHIYRKLHLYDAFSGSESDNVLADDVIPELLEVNGFKLGLMTCYDVRFPELARLLTLRGAEALILPAAWAKGPLKEFHWSTLVSARALDNTVYVVASGEAGESCIGRSMIVDPLGLPIVQALDGPETIVATLTKTRITQAREQLPVLEHRRFEIDANPRTPGPVNYPELAITR</sequence>
<dbReference type="InterPro" id="IPR003010">
    <property type="entry name" value="C-N_Hydrolase"/>
</dbReference>
<dbReference type="PROSITE" id="PS01227">
    <property type="entry name" value="UPF0012"/>
    <property type="match status" value="1"/>
</dbReference>
<dbReference type="Proteomes" id="UP000234525">
    <property type="component" value="Unassembled WGS sequence"/>
</dbReference>
<dbReference type="InterPro" id="IPR036526">
    <property type="entry name" value="C-N_Hydrolase_sf"/>
</dbReference>
<evidence type="ECO:0000313" key="3">
    <source>
        <dbReference type="EMBL" id="SMX95459.1"/>
    </source>
</evidence>
<keyword evidence="4" id="KW-1185">Reference proteome</keyword>
<dbReference type="GO" id="GO:0016787">
    <property type="term" value="F:hydrolase activity"/>
    <property type="evidence" value="ECO:0007669"/>
    <property type="project" value="UniProtKB-KW"/>
</dbReference>
<evidence type="ECO:0000259" key="2">
    <source>
        <dbReference type="PROSITE" id="PS50263"/>
    </source>
</evidence>
<protein>
    <submittedName>
        <fullName evidence="3">Predicted amidohydrolase</fullName>
    </submittedName>
</protein>
<dbReference type="PANTHER" id="PTHR23088:SF27">
    <property type="entry name" value="DEAMINATED GLUTATHIONE AMIDASE"/>
    <property type="match status" value="1"/>
</dbReference>
<comment type="caution">
    <text evidence="3">The sequence shown here is derived from an EMBL/GenBank/DDBJ whole genome shotgun (WGS) entry which is preliminary data.</text>
</comment>
<evidence type="ECO:0000313" key="4">
    <source>
        <dbReference type="Proteomes" id="UP000234525"/>
    </source>
</evidence>
<comment type="similarity">
    <text evidence="1">Belongs to the carbon-nitrogen hydrolase superfamily. NIT1/NIT2 family.</text>
</comment>
<dbReference type="InterPro" id="IPR001110">
    <property type="entry name" value="UPF0012_CS"/>
</dbReference>
<dbReference type="PANTHER" id="PTHR23088">
    <property type="entry name" value="NITRILASE-RELATED"/>
    <property type="match status" value="1"/>
</dbReference>
<accession>A0A2H1K728</accession>
<dbReference type="AlphaFoldDB" id="A0A2H1K728"/>
<dbReference type="RefSeq" id="WP_219618416.1">
    <property type="nucleotide sequence ID" value="NZ_BJME01000015.1"/>
</dbReference>
<dbReference type="CDD" id="cd07581">
    <property type="entry name" value="nitrilase_3"/>
    <property type="match status" value="1"/>
</dbReference>
<dbReference type="SUPFAM" id="SSF56317">
    <property type="entry name" value="Carbon-nitrogen hydrolase"/>
    <property type="match status" value="1"/>
</dbReference>